<accession>A0A5B8MI19</accession>
<sequence length="517" mass="56972">MKDYSADEIKAQLLDKKHEGEYHDPHLYGNMLEDSPAYSAIRKANLLVSQYRRDTLDDLDLLKPNTTKSKNLRRKIGYYLRFPGCGIFMYPFFNKEYLVPAGHVLKLRNEEGGYFLAGPGMHYINNMYVHSVGRPVPLDSGHIEHGDCAILFVDQGYIGFAMDRGQPVLLPPGLHQWKSDTLKFERNIDLQDHIIHIGPYTLLTVDEGYAAVTQNNGRQVVLPGGEVHLLDHKNWKFEKFMTMKIQTDNLERIQATSADNIIMNVTSTVNWRIVDVECAATLAAETMAISGRQKDTSADISKLREDVLKQAIASLSSFIASVNYSDSFHLAAAAQASASSAEGIPVSSAAQQTTQNSRDNPMFDVYRMKSAVEHANTVTRKYGIEIMSINIISANPCDANLTRALASGAVAAAEALQAETTARGKAKALKINAEAESGARKIQAEAEAEALKINAEAESKATLMKAEADMDAAKMLEQSEVAVELAKIRESAGALATNSKLFFAKEPDYMKNLFSVQ</sequence>
<dbReference type="Gene3D" id="3.30.479.30">
    <property type="entry name" value="Band 7 domain"/>
    <property type="match status" value="1"/>
</dbReference>
<name>A0A5B8MI19_9CHLO</name>
<dbReference type="SUPFAM" id="SSF117892">
    <property type="entry name" value="Band 7/SPFH domain"/>
    <property type="match status" value="1"/>
</dbReference>
<evidence type="ECO:0000259" key="1">
    <source>
        <dbReference type="Pfam" id="PF01145"/>
    </source>
</evidence>
<dbReference type="EMBL" id="CP031036">
    <property type="protein sequence ID" value="QDZ20116.1"/>
    <property type="molecule type" value="Genomic_DNA"/>
</dbReference>
<evidence type="ECO:0000313" key="3">
    <source>
        <dbReference type="Proteomes" id="UP000316726"/>
    </source>
</evidence>
<dbReference type="Pfam" id="PF01145">
    <property type="entry name" value="Band_7"/>
    <property type="match status" value="1"/>
</dbReference>
<dbReference type="Proteomes" id="UP000316726">
    <property type="component" value="Chromosome 3"/>
</dbReference>
<keyword evidence="3" id="KW-1185">Reference proteome</keyword>
<proteinExistence type="predicted"/>
<dbReference type="OrthoDB" id="566811at2759"/>
<gene>
    <name evidence="2" type="ORF">A3770_03p26340</name>
</gene>
<protein>
    <recommendedName>
        <fullName evidence="1">Band 7 domain-containing protein</fullName>
    </recommendedName>
</protein>
<dbReference type="AlphaFoldDB" id="A0A5B8MI19"/>
<feature type="domain" description="Band 7" evidence="1">
    <location>
        <begin position="204"/>
        <end position="426"/>
    </location>
</feature>
<evidence type="ECO:0000313" key="2">
    <source>
        <dbReference type="EMBL" id="QDZ20116.1"/>
    </source>
</evidence>
<reference evidence="2 3" key="1">
    <citation type="submission" date="2018-07" db="EMBL/GenBank/DDBJ databases">
        <title>The complete nuclear genome of the prasinophyte Chloropicon primus (CCMP1205).</title>
        <authorList>
            <person name="Pombert J.-F."/>
            <person name="Otis C."/>
            <person name="Turmel M."/>
            <person name="Lemieux C."/>
        </authorList>
    </citation>
    <scope>NUCLEOTIDE SEQUENCE [LARGE SCALE GENOMIC DNA]</scope>
    <source>
        <strain evidence="2 3">CCMP1205</strain>
    </source>
</reference>
<dbReference type="InterPro" id="IPR036013">
    <property type="entry name" value="Band_7/SPFH_dom_sf"/>
</dbReference>
<organism evidence="2 3">
    <name type="scientific">Chloropicon primus</name>
    <dbReference type="NCBI Taxonomy" id="1764295"/>
    <lineage>
        <taxon>Eukaryota</taxon>
        <taxon>Viridiplantae</taxon>
        <taxon>Chlorophyta</taxon>
        <taxon>Chloropicophyceae</taxon>
        <taxon>Chloropicales</taxon>
        <taxon>Chloropicaceae</taxon>
        <taxon>Chloropicon</taxon>
    </lineage>
</organism>
<dbReference type="InterPro" id="IPR001107">
    <property type="entry name" value="Band_7"/>
</dbReference>